<name>A0ABW5VD26_9BACI</name>
<dbReference type="RefSeq" id="WP_382396069.1">
    <property type="nucleotide sequence ID" value="NZ_JBHUNA010000042.1"/>
</dbReference>
<proteinExistence type="predicted"/>
<reference evidence="2" key="1">
    <citation type="journal article" date="2019" name="Int. J. Syst. Evol. Microbiol.">
        <title>The Global Catalogue of Microorganisms (GCM) 10K type strain sequencing project: providing services to taxonomists for standard genome sequencing and annotation.</title>
        <authorList>
            <consortium name="The Broad Institute Genomics Platform"/>
            <consortium name="The Broad Institute Genome Sequencing Center for Infectious Disease"/>
            <person name="Wu L."/>
            <person name="Ma J."/>
        </authorList>
    </citation>
    <scope>NUCLEOTIDE SEQUENCE [LARGE SCALE GENOMIC DNA]</scope>
    <source>
        <strain evidence="2">TISTR 1535</strain>
    </source>
</reference>
<sequence>MRDLLRNLFPRWVIAFSTQDIGDFYKVKIRLNQHQVDYKTDSVTFKGGFSGRSRYATTYHIKVKEEDLRLTSDIIHR</sequence>
<gene>
    <name evidence="1" type="ORF">ACFSUO_16200</name>
</gene>
<comment type="caution">
    <text evidence="1">The sequence shown here is derived from an EMBL/GenBank/DDBJ whole genome shotgun (WGS) entry which is preliminary data.</text>
</comment>
<keyword evidence="2" id="KW-1185">Reference proteome</keyword>
<dbReference type="EMBL" id="JBHUNA010000042">
    <property type="protein sequence ID" value="MFD2762499.1"/>
    <property type="molecule type" value="Genomic_DNA"/>
</dbReference>
<organism evidence="1 2">
    <name type="scientific">Lentibacillus juripiscarius</name>
    <dbReference type="NCBI Taxonomy" id="257446"/>
    <lineage>
        <taxon>Bacteria</taxon>
        <taxon>Bacillati</taxon>
        <taxon>Bacillota</taxon>
        <taxon>Bacilli</taxon>
        <taxon>Bacillales</taxon>
        <taxon>Bacillaceae</taxon>
        <taxon>Lentibacillus</taxon>
    </lineage>
</organism>
<accession>A0ABW5VD26</accession>
<evidence type="ECO:0000313" key="1">
    <source>
        <dbReference type="EMBL" id="MFD2762499.1"/>
    </source>
</evidence>
<evidence type="ECO:0000313" key="2">
    <source>
        <dbReference type="Proteomes" id="UP001597502"/>
    </source>
</evidence>
<dbReference type="Proteomes" id="UP001597502">
    <property type="component" value="Unassembled WGS sequence"/>
</dbReference>
<protein>
    <submittedName>
        <fullName evidence="1">Uncharacterized protein</fullName>
    </submittedName>
</protein>